<dbReference type="InParanoid" id="A0A517SBA8"/>
<dbReference type="AlphaFoldDB" id="A0A517SBA8"/>
<keyword evidence="2" id="KW-1185">Reference proteome</keyword>
<dbReference type="Proteomes" id="UP000315700">
    <property type="component" value="Chromosome"/>
</dbReference>
<sequence length="412" mass="42217">MPSALQRMLRTLTKPKARRRGRVEFRRADTLETRILPTAVVSFTGTAMTITSDTSDNNITVVRVGNQVLVDANGGTITVAGSDVPNFLFNLNGAFNLTAKFSDGNDGLTIAGGLQLKSVNIAMGDGASNQVLIQGATLTGKLTVDADGGADVVAVQGTSVTGTTLIDTGWNNDILQLSEVNFTGATTIKTDLGTDVLFIVGVVNRAKFGAKLTITTGDDSDILQMNKLDTKAISIDTGDGTDVVLLADVLAGGAVSLKTGSSVDQVQVIGVIQSGSGTNAFDLGSDTDVLSLTQCSFVAPVTINLGSGVNNFASIDDVSFNNTFTLSSKGQADIITVEANGAAPGQTTFAKAAKFNVGLVTTVTIGSANPGSIAKFLSTASFTGTGTPNSTLAVVGSVSFFSPPVLKKFTPV</sequence>
<accession>A0A517SBA8</accession>
<gene>
    <name evidence="1" type="ORF">Pan44_14150</name>
</gene>
<evidence type="ECO:0000313" key="2">
    <source>
        <dbReference type="Proteomes" id="UP000315700"/>
    </source>
</evidence>
<dbReference type="KEGG" id="ccos:Pan44_14150"/>
<dbReference type="EMBL" id="CP036271">
    <property type="protein sequence ID" value="QDT53398.1"/>
    <property type="molecule type" value="Genomic_DNA"/>
</dbReference>
<reference evidence="1 2" key="1">
    <citation type="submission" date="2019-02" db="EMBL/GenBank/DDBJ databases">
        <title>Deep-cultivation of Planctomycetes and their phenomic and genomic characterization uncovers novel biology.</title>
        <authorList>
            <person name="Wiegand S."/>
            <person name="Jogler M."/>
            <person name="Boedeker C."/>
            <person name="Pinto D."/>
            <person name="Vollmers J."/>
            <person name="Rivas-Marin E."/>
            <person name="Kohn T."/>
            <person name="Peeters S.H."/>
            <person name="Heuer A."/>
            <person name="Rast P."/>
            <person name="Oberbeckmann S."/>
            <person name="Bunk B."/>
            <person name="Jeske O."/>
            <person name="Meyerdierks A."/>
            <person name="Storesund J.E."/>
            <person name="Kallscheuer N."/>
            <person name="Luecker S."/>
            <person name="Lage O.M."/>
            <person name="Pohl T."/>
            <person name="Merkel B.J."/>
            <person name="Hornburger P."/>
            <person name="Mueller R.-W."/>
            <person name="Bruemmer F."/>
            <person name="Labrenz M."/>
            <person name="Spormann A.M."/>
            <person name="Op den Camp H."/>
            <person name="Overmann J."/>
            <person name="Amann R."/>
            <person name="Jetten M.S.M."/>
            <person name="Mascher T."/>
            <person name="Medema M.H."/>
            <person name="Devos D.P."/>
            <person name="Kaster A.-K."/>
            <person name="Ovreas L."/>
            <person name="Rohde M."/>
            <person name="Galperin M.Y."/>
            <person name="Jogler C."/>
        </authorList>
    </citation>
    <scope>NUCLEOTIDE SEQUENCE [LARGE SCALE GENOMIC DNA]</scope>
    <source>
        <strain evidence="1 2">Pan44</strain>
    </source>
</reference>
<evidence type="ECO:0000313" key="1">
    <source>
        <dbReference type="EMBL" id="QDT53398.1"/>
    </source>
</evidence>
<dbReference type="RefSeq" id="WP_145028587.1">
    <property type="nucleotide sequence ID" value="NZ_CP036271.1"/>
</dbReference>
<protein>
    <submittedName>
        <fullName evidence="1">Uncharacterized protein</fullName>
    </submittedName>
</protein>
<proteinExistence type="predicted"/>
<name>A0A517SBA8_9PLAN</name>
<organism evidence="1 2">
    <name type="scientific">Caulifigura coniformis</name>
    <dbReference type="NCBI Taxonomy" id="2527983"/>
    <lineage>
        <taxon>Bacteria</taxon>
        <taxon>Pseudomonadati</taxon>
        <taxon>Planctomycetota</taxon>
        <taxon>Planctomycetia</taxon>
        <taxon>Planctomycetales</taxon>
        <taxon>Planctomycetaceae</taxon>
        <taxon>Caulifigura</taxon>
    </lineage>
</organism>